<comment type="caution">
    <text evidence="2">The sequence shown here is derived from an EMBL/GenBank/DDBJ whole genome shotgun (WGS) entry which is preliminary data.</text>
</comment>
<dbReference type="NCBIfam" id="NF041456">
    <property type="entry name" value="surv_prot_CiaI"/>
    <property type="match status" value="1"/>
</dbReference>
<dbReference type="AlphaFoldDB" id="A0A5T0PWV5"/>
<dbReference type="InterPro" id="IPR048139">
    <property type="entry name" value="CiaI"/>
</dbReference>
<gene>
    <name evidence="2" type="primary">ciaI</name>
    <name evidence="2" type="ORF">BG735_01590</name>
</gene>
<evidence type="ECO:0000256" key="1">
    <source>
        <dbReference type="SAM" id="MobiDB-lite"/>
    </source>
</evidence>
<proteinExistence type="predicted"/>
<evidence type="ECO:0000313" key="2">
    <source>
        <dbReference type="EMBL" id="EAK1947357.1"/>
    </source>
</evidence>
<reference evidence="2" key="1">
    <citation type="submission" date="2018-05" db="EMBL/GenBank/DDBJ databases">
        <authorList>
            <consortium name="NARMS: The National Antimicrobial Resistance Monitoring System"/>
        </authorList>
    </citation>
    <scope>NUCLEOTIDE SEQUENCE</scope>
    <source>
        <strain evidence="2">FSIS1607372</strain>
    </source>
</reference>
<feature type="region of interest" description="Disordered" evidence="1">
    <location>
        <begin position="165"/>
        <end position="191"/>
    </location>
</feature>
<sequence>MQIDASKNQSFSMYYTTKSGKHLALSMYDNQSVSYANNEEGKTLNLKRQYGFSFTFEGSKLTQNDLDEIKNAMKEVEPMIKDFLANSKVGELKPKEIIESAMQMANVLPTPNDENHQNAIMNNFTNKLSDLLKQNQTDNKDINTSMLEDSKKLLDEVLEQMKKQLEKQLEKQQEKAKENQDKTDDSLNLYA</sequence>
<dbReference type="EMBL" id="AACEEA010000003">
    <property type="protein sequence ID" value="EAK1947357.1"/>
    <property type="molecule type" value="Genomic_DNA"/>
</dbReference>
<feature type="compositionally biased region" description="Basic and acidic residues" evidence="1">
    <location>
        <begin position="165"/>
        <end position="185"/>
    </location>
</feature>
<accession>A0A5T0PWV5</accession>
<organism evidence="2">
    <name type="scientific">Campylobacter jejuni</name>
    <dbReference type="NCBI Taxonomy" id="197"/>
    <lineage>
        <taxon>Bacteria</taxon>
        <taxon>Pseudomonadati</taxon>
        <taxon>Campylobacterota</taxon>
        <taxon>Epsilonproteobacteria</taxon>
        <taxon>Campylobacterales</taxon>
        <taxon>Campylobacteraceae</taxon>
        <taxon>Campylobacter</taxon>
    </lineage>
</organism>
<protein>
    <submittedName>
        <fullName evidence="2">Intracellular survival protein CiaI</fullName>
    </submittedName>
</protein>
<name>A0A5T0PWV5_CAMJU</name>